<feature type="domain" description="UEV" evidence="11">
    <location>
        <begin position="11"/>
        <end position="157"/>
    </location>
</feature>
<evidence type="ECO:0000256" key="2">
    <source>
        <dbReference type="ARBA" id="ARBA00009594"/>
    </source>
</evidence>
<dbReference type="AlphaFoldDB" id="A0A0E9NCE9"/>
<feature type="domain" description="SB" evidence="10">
    <location>
        <begin position="477"/>
        <end position="545"/>
    </location>
</feature>
<dbReference type="OrthoDB" id="306304at2759"/>
<dbReference type="OMA" id="YMNFPQP"/>
<keyword evidence="3 7" id="KW-0813">Transport</keyword>
<dbReference type="GO" id="GO:0000813">
    <property type="term" value="C:ESCRT I complex"/>
    <property type="evidence" value="ECO:0007669"/>
    <property type="project" value="TreeGrafter"/>
</dbReference>
<evidence type="ECO:0000313" key="12">
    <source>
        <dbReference type="EMBL" id="GAO47473.1"/>
    </source>
</evidence>
<feature type="compositionally biased region" description="Pro residues" evidence="9">
    <location>
        <begin position="236"/>
        <end position="245"/>
    </location>
</feature>
<reference evidence="12 13" key="3">
    <citation type="journal article" date="2015" name="Genome Announc.">
        <title>Draft Genome Sequence of the Archiascomycetous Yeast Saitoella complicata.</title>
        <authorList>
            <person name="Yamauchi K."/>
            <person name="Kondo S."/>
            <person name="Hamamoto M."/>
            <person name="Takahashi Y."/>
            <person name="Ogura Y."/>
            <person name="Hayashi T."/>
            <person name="Nishida H."/>
        </authorList>
    </citation>
    <scope>NUCLEOTIDE SEQUENCE [LARGE SCALE GENOMIC DNA]</scope>
    <source>
        <strain evidence="12 13">NRRL Y-17804</strain>
    </source>
</reference>
<dbReference type="Gene3D" id="6.10.140.820">
    <property type="match status" value="1"/>
</dbReference>
<feature type="compositionally biased region" description="Low complexity" evidence="9">
    <location>
        <begin position="163"/>
        <end position="185"/>
    </location>
</feature>
<protein>
    <recommendedName>
        <fullName evidence="14">UEV domain-containing protein</fullName>
    </recommendedName>
</protein>
<dbReference type="EMBL" id="BACD03000009">
    <property type="protein sequence ID" value="GAO47473.1"/>
    <property type="molecule type" value="Genomic_DNA"/>
</dbReference>
<dbReference type="PANTHER" id="PTHR23306">
    <property type="entry name" value="TUMOR SUSCEPTIBILITY GENE 101 PROTEIN-RELATED"/>
    <property type="match status" value="1"/>
</dbReference>
<keyword evidence="6 8" id="KW-0175">Coiled coil</keyword>
<dbReference type="GO" id="GO:0043162">
    <property type="term" value="P:ubiquitin-dependent protein catabolic process via the multivesicular body sorting pathway"/>
    <property type="evidence" value="ECO:0007669"/>
    <property type="project" value="UniProtKB-ARBA"/>
</dbReference>
<dbReference type="Pfam" id="PF05743">
    <property type="entry name" value="UEV"/>
    <property type="match status" value="1"/>
</dbReference>
<dbReference type="Pfam" id="PF09454">
    <property type="entry name" value="Vps23_core"/>
    <property type="match status" value="1"/>
</dbReference>
<evidence type="ECO:0000256" key="4">
    <source>
        <dbReference type="ARBA" id="ARBA00022753"/>
    </source>
</evidence>
<keyword evidence="13" id="KW-1185">Reference proteome</keyword>
<comment type="caution">
    <text evidence="12">The sequence shown here is derived from an EMBL/GenBank/DDBJ whole genome shotgun (WGS) entry which is preliminary data.</text>
</comment>
<keyword evidence="5 7" id="KW-0653">Protein transport</keyword>
<evidence type="ECO:0008006" key="14">
    <source>
        <dbReference type="Google" id="ProtNLM"/>
    </source>
</evidence>
<reference evidence="12 13" key="1">
    <citation type="journal article" date="2011" name="J. Gen. Appl. Microbiol.">
        <title>Draft genome sequencing of the enigmatic yeast Saitoella complicata.</title>
        <authorList>
            <person name="Nishida H."/>
            <person name="Hamamoto M."/>
            <person name="Sugiyama J."/>
        </authorList>
    </citation>
    <scope>NUCLEOTIDE SEQUENCE [LARGE SCALE GENOMIC DNA]</scope>
    <source>
        <strain evidence="12 13">NRRL Y-17804</strain>
    </source>
</reference>
<dbReference type="PANTHER" id="PTHR23306:SF3">
    <property type="entry name" value="TUMOR SUPPRESSOR PROTEIN 101"/>
    <property type="match status" value="1"/>
</dbReference>
<evidence type="ECO:0000256" key="7">
    <source>
        <dbReference type="PROSITE-ProRule" id="PRU00644"/>
    </source>
</evidence>
<dbReference type="Gene3D" id="3.10.110.10">
    <property type="entry name" value="Ubiquitin Conjugating Enzyme"/>
    <property type="match status" value="1"/>
</dbReference>
<dbReference type="CDD" id="cd11685">
    <property type="entry name" value="UEV_TSG101-like"/>
    <property type="match status" value="1"/>
</dbReference>
<dbReference type="GO" id="GO:0006886">
    <property type="term" value="P:intracellular protein transport"/>
    <property type="evidence" value="ECO:0007669"/>
    <property type="project" value="UniProtKB-ARBA"/>
</dbReference>
<dbReference type="Proteomes" id="UP000033140">
    <property type="component" value="Unassembled WGS sequence"/>
</dbReference>
<dbReference type="PROSITE" id="PS51312">
    <property type="entry name" value="SB"/>
    <property type="match status" value="1"/>
</dbReference>
<gene>
    <name evidence="12" type="ORF">G7K_1680-t1</name>
</gene>
<comment type="similarity">
    <text evidence="2">Belongs to the ubiquitin-conjugating enzyme family. UEV subfamily.</text>
</comment>
<dbReference type="PROSITE" id="PS51322">
    <property type="entry name" value="UEV"/>
    <property type="match status" value="1"/>
</dbReference>
<feature type="coiled-coil region" evidence="8">
    <location>
        <begin position="402"/>
        <end position="442"/>
    </location>
</feature>
<evidence type="ECO:0000259" key="11">
    <source>
        <dbReference type="PROSITE" id="PS51322"/>
    </source>
</evidence>
<evidence type="ECO:0000256" key="1">
    <source>
        <dbReference type="ARBA" id="ARBA00004177"/>
    </source>
</evidence>
<evidence type="ECO:0000256" key="5">
    <source>
        <dbReference type="ARBA" id="ARBA00022927"/>
    </source>
</evidence>
<evidence type="ECO:0000256" key="9">
    <source>
        <dbReference type="SAM" id="MobiDB-lite"/>
    </source>
</evidence>
<accession>A0A0E9NCE9</accession>
<name>A0A0E9NCE9_SAICN</name>
<keyword evidence="4" id="KW-0967">Endosome</keyword>
<proteinExistence type="inferred from homology"/>
<reference evidence="12 13" key="2">
    <citation type="journal article" date="2014" name="J. Gen. Appl. Microbiol.">
        <title>The early diverging ascomycetous budding yeast Saitoella complicata has three histone deacetylases belonging to the Clr6, Hos2, and Rpd3 lineages.</title>
        <authorList>
            <person name="Nishida H."/>
            <person name="Matsumoto T."/>
            <person name="Kondo S."/>
            <person name="Hamamoto M."/>
            <person name="Yoshikawa H."/>
        </authorList>
    </citation>
    <scope>NUCLEOTIDE SEQUENCE [LARGE SCALE GENOMIC DNA]</scope>
    <source>
        <strain evidence="12 13">NRRL Y-17804</strain>
    </source>
</reference>
<sequence>MPREMSDACAQVLGWLRQVVQPLYQDPQRTYADSAALLQKLRSPQPSTATFTFDNGHSALLLCLRGNLPISFRGGNYNIPVAVWLPQSYPREAPLVFVEPTAGMMVRRGNYVDGEGRVYHPCLAHWNASDPMASNLVETSKQLQEVFSKEPPVYVKPPPVPAPVQGQVQQPPPSSHASQPASPAAPGRPAPATPNQNANPPLPPKPGQLRSPAQSPQYPHRAVPVPPPHTNGHTISPPPRPPLPPQIQSQRTGVDPRYGHVPSPSYDCTERPQIQHAQTMPASYDTRPPPPIPPLLGHTQGLHRHATMSGAGASLSYSTGVGGRPNPLQHQRPISIAAVPQTRPQPQPQPRPQPVDLLSSDDLISTMEERGVAPPPKPPNPEHAMLLQHITSKLDMLARESYERTQRTLEEARVRREEMLEVEKAQREEKAEVEHLDALAERNIAILRKSIAKAESITTTALSTPLPDPSALLTAPSVVHQQLYELAAEDAAISDTIYVLGRCLEGERVGFEGFLREVRKLGREQFMRRALIGKIVEGLGLERGSAV</sequence>
<dbReference type="RefSeq" id="XP_019023791.1">
    <property type="nucleotide sequence ID" value="XM_019166108.1"/>
</dbReference>
<dbReference type="SUPFAM" id="SSF54495">
    <property type="entry name" value="UBC-like"/>
    <property type="match status" value="1"/>
</dbReference>
<dbReference type="InterPro" id="IPR017916">
    <property type="entry name" value="SB_dom"/>
</dbReference>
<dbReference type="SUPFAM" id="SSF140111">
    <property type="entry name" value="Endosomal sorting complex assembly domain"/>
    <property type="match status" value="1"/>
</dbReference>
<evidence type="ECO:0000256" key="3">
    <source>
        <dbReference type="ARBA" id="ARBA00022448"/>
    </source>
</evidence>
<evidence type="ECO:0000259" key="10">
    <source>
        <dbReference type="PROSITE" id="PS51312"/>
    </source>
</evidence>
<evidence type="ECO:0000313" key="13">
    <source>
        <dbReference type="Proteomes" id="UP000033140"/>
    </source>
</evidence>
<comment type="subcellular location">
    <subcellularLocation>
        <location evidence="1">Endosome</location>
    </subcellularLocation>
</comment>
<dbReference type="STRING" id="698492.A0A0E9NCE9"/>
<dbReference type="InterPro" id="IPR016135">
    <property type="entry name" value="UBQ-conjugating_enzyme/RWD"/>
</dbReference>
<dbReference type="InterPro" id="IPR052070">
    <property type="entry name" value="ESCRT-I_UEV_domain"/>
</dbReference>
<dbReference type="InterPro" id="IPR037202">
    <property type="entry name" value="ESCRT_assembly_dom"/>
</dbReference>
<evidence type="ECO:0000256" key="8">
    <source>
        <dbReference type="SAM" id="Coils"/>
    </source>
</evidence>
<feature type="region of interest" description="Disordered" evidence="9">
    <location>
        <begin position="152"/>
        <end position="300"/>
    </location>
</feature>
<dbReference type="GO" id="GO:0072666">
    <property type="term" value="P:establishment of protein localization to vacuole"/>
    <property type="evidence" value="ECO:0007669"/>
    <property type="project" value="UniProtKB-ARBA"/>
</dbReference>
<dbReference type="InterPro" id="IPR008883">
    <property type="entry name" value="UEV_N"/>
</dbReference>
<organism evidence="12 13">
    <name type="scientific">Saitoella complicata (strain BCRC 22490 / CBS 7301 / JCM 7358 / NBRC 10748 / NRRL Y-17804)</name>
    <dbReference type="NCBI Taxonomy" id="698492"/>
    <lineage>
        <taxon>Eukaryota</taxon>
        <taxon>Fungi</taxon>
        <taxon>Dikarya</taxon>
        <taxon>Ascomycota</taxon>
        <taxon>Taphrinomycotina</taxon>
        <taxon>Taphrinomycotina incertae sedis</taxon>
        <taxon>Saitoella</taxon>
    </lineage>
</organism>
<dbReference type="GO" id="GO:0043130">
    <property type="term" value="F:ubiquitin binding"/>
    <property type="evidence" value="ECO:0007669"/>
    <property type="project" value="TreeGrafter"/>
</dbReference>
<evidence type="ECO:0000256" key="6">
    <source>
        <dbReference type="ARBA" id="ARBA00023054"/>
    </source>
</evidence>